<keyword evidence="2" id="KW-1185">Reference proteome</keyword>
<protein>
    <submittedName>
        <fullName evidence="1">Uncharacterized protein</fullName>
    </submittedName>
</protein>
<evidence type="ECO:0000313" key="2">
    <source>
        <dbReference type="Proteomes" id="UP000054564"/>
    </source>
</evidence>
<evidence type="ECO:0000313" key="1">
    <source>
        <dbReference type="EMBL" id="KNE92345.1"/>
    </source>
</evidence>
<dbReference type="AlphaFoldDB" id="A0A0L0UZ93"/>
<accession>A0A0L0UZ93</accession>
<reference evidence="2" key="1">
    <citation type="submission" date="2014-03" db="EMBL/GenBank/DDBJ databases">
        <title>The Genome Sequence of Puccinia striiformis f. sp. tritici PST-78.</title>
        <authorList>
            <consortium name="The Broad Institute Genome Sequencing Platform"/>
            <person name="Cuomo C."/>
            <person name="Hulbert S."/>
            <person name="Chen X."/>
            <person name="Walker B."/>
            <person name="Young S.K."/>
            <person name="Zeng Q."/>
            <person name="Gargeya S."/>
            <person name="Fitzgerald M."/>
            <person name="Haas B."/>
            <person name="Abouelleil A."/>
            <person name="Alvarado L."/>
            <person name="Arachchi H.M."/>
            <person name="Berlin A.M."/>
            <person name="Chapman S.B."/>
            <person name="Goldberg J."/>
            <person name="Griggs A."/>
            <person name="Gujja S."/>
            <person name="Hansen M."/>
            <person name="Howarth C."/>
            <person name="Imamovic A."/>
            <person name="Larimer J."/>
            <person name="McCowan C."/>
            <person name="Montmayeur A."/>
            <person name="Murphy C."/>
            <person name="Neiman D."/>
            <person name="Pearson M."/>
            <person name="Priest M."/>
            <person name="Roberts A."/>
            <person name="Saif S."/>
            <person name="Shea T."/>
            <person name="Sisk P."/>
            <person name="Sykes S."/>
            <person name="Wortman J."/>
            <person name="Nusbaum C."/>
            <person name="Birren B."/>
        </authorList>
    </citation>
    <scope>NUCLEOTIDE SEQUENCE [LARGE SCALE GENOMIC DNA]</scope>
    <source>
        <strain evidence="2">race PST-78</strain>
    </source>
</reference>
<name>A0A0L0UZ93_9BASI</name>
<dbReference type="EMBL" id="AJIL01000167">
    <property type="protein sequence ID" value="KNE92345.1"/>
    <property type="molecule type" value="Genomic_DNA"/>
</dbReference>
<comment type="caution">
    <text evidence="1">The sequence shown here is derived from an EMBL/GenBank/DDBJ whole genome shotgun (WGS) entry which is preliminary data.</text>
</comment>
<sequence length="101" mass="11200">MGVQGPLAALVKRDGGGLPIQLWRKRSQELDLATANGQLCKRESQTAQNFFQINLVLQRTKLLPYPNQKDQKATVIIDCTLAYPKVDSGASTLINKSEMKE</sequence>
<dbReference type="Proteomes" id="UP000054564">
    <property type="component" value="Unassembled WGS sequence"/>
</dbReference>
<proteinExistence type="predicted"/>
<gene>
    <name evidence="1" type="ORF">PSTG_14245</name>
</gene>
<organism evidence="1 2">
    <name type="scientific">Puccinia striiformis f. sp. tritici PST-78</name>
    <dbReference type="NCBI Taxonomy" id="1165861"/>
    <lineage>
        <taxon>Eukaryota</taxon>
        <taxon>Fungi</taxon>
        <taxon>Dikarya</taxon>
        <taxon>Basidiomycota</taxon>
        <taxon>Pucciniomycotina</taxon>
        <taxon>Pucciniomycetes</taxon>
        <taxon>Pucciniales</taxon>
        <taxon>Pucciniaceae</taxon>
        <taxon>Puccinia</taxon>
    </lineage>
</organism>